<feature type="transmembrane region" description="Helical" evidence="1">
    <location>
        <begin position="212"/>
        <end position="238"/>
    </location>
</feature>
<feature type="transmembrane region" description="Helical" evidence="1">
    <location>
        <begin position="118"/>
        <end position="138"/>
    </location>
</feature>
<dbReference type="EMBL" id="JBHUOP010000003">
    <property type="protein sequence ID" value="MFD2840419.1"/>
    <property type="molecule type" value="Genomic_DNA"/>
</dbReference>
<feature type="transmembrane region" description="Helical" evidence="1">
    <location>
        <begin position="39"/>
        <end position="59"/>
    </location>
</feature>
<evidence type="ECO:0000256" key="1">
    <source>
        <dbReference type="SAM" id="Phobius"/>
    </source>
</evidence>
<keyword evidence="3" id="KW-1185">Reference proteome</keyword>
<keyword evidence="1" id="KW-1133">Transmembrane helix</keyword>
<proteinExistence type="predicted"/>
<keyword evidence="1" id="KW-0472">Membrane</keyword>
<dbReference type="Proteomes" id="UP001597391">
    <property type="component" value="Unassembled WGS sequence"/>
</dbReference>
<comment type="caution">
    <text evidence="2">The sequence shown here is derived from an EMBL/GenBank/DDBJ whole genome shotgun (WGS) entry which is preliminary data.</text>
</comment>
<evidence type="ECO:0000313" key="2">
    <source>
        <dbReference type="EMBL" id="MFD2840419.1"/>
    </source>
</evidence>
<accession>A0ABW5XG96</accession>
<protein>
    <submittedName>
        <fullName evidence="2">Uncharacterized protein</fullName>
    </submittedName>
</protein>
<keyword evidence="1" id="KW-0812">Transmembrane</keyword>
<feature type="transmembrane region" description="Helical" evidence="1">
    <location>
        <begin position="173"/>
        <end position="191"/>
    </location>
</feature>
<feature type="transmembrane region" description="Helical" evidence="1">
    <location>
        <begin position="258"/>
        <end position="278"/>
    </location>
</feature>
<dbReference type="RefSeq" id="WP_377466257.1">
    <property type="nucleotide sequence ID" value="NZ_JBHUOP010000003.1"/>
</dbReference>
<evidence type="ECO:0000313" key="3">
    <source>
        <dbReference type="Proteomes" id="UP001597391"/>
    </source>
</evidence>
<gene>
    <name evidence="2" type="ORF">ACFSYH_07510</name>
</gene>
<organism evidence="2 3">
    <name type="scientific">Populibacterium corticicola</name>
    <dbReference type="NCBI Taxonomy" id="1812826"/>
    <lineage>
        <taxon>Bacteria</taxon>
        <taxon>Bacillati</taxon>
        <taxon>Actinomycetota</taxon>
        <taxon>Actinomycetes</taxon>
        <taxon>Micrococcales</taxon>
        <taxon>Jonesiaceae</taxon>
        <taxon>Populibacterium</taxon>
    </lineage>
</organism>
<reference evidence="3" key="1">
    <citation type="journal article" date="2019" name="Int. J. Syst. Evol. Microbiol.">
        <title>The Global Catalogue of Microorganisms (GCM) 10K type strain sequencing project: providing services to taxonomists for standard genome sequencing and annotation.</title>
        <authorList>
            <consortium name="The Broad Institute Genomics Platform"/>
            <consortium name="The Broad Institute Genome Sequencing Center for Infectious Disease"/>
            <person name="Wu L."/>
            <person name="Ma J."/>
        </authorList>
    </citation>
    <scope>NUCLEOTIDE SEQUENCE [LARGE SCALE GENOMIC DNA]</scope>
    <source>
        <strain evidence="3">KCTC 33576</strain>
    </source>
</reference>
<sequence length="294" mass="30812">MALGLIALVVVLLAASTIVVVMAQRDRAQIVSSSNQWRAVLVIRVLFLMLGIVVAGGLIESGLARNMMIAPTAVGYFLVLGVFLGEAVVKAPRPSGVRAAGMKARSLRSYIDRASLRSLLALLAIHVTVLVFTTAIAIPDDMGRPGRAIGYSNDVGGSWSTPFPGSYYTSTQLVLVAGLIVFTGLAAFWVVRRPRGYSRDFESEEAMRTSSVATVLGALGVSVAVAHIGLAGVAAMHLISQSTTENLMPDAVLSAPSWFLPAGIIVLMTVVLALVIGVRLAAATVFPRNVGARA</sequence>
<name>A0ABW5XG96_9MICO</name>